<dbReference type="Gene3D" id="1.10.150.240">
    <property type="entry name" value="Putative phosphatase, domain 2"/>
    <property type="match status" value="1"/>
</dbReference>
<keyword evidence="6" id="KW-1185">Reference proteome</keyword>
<comment type="caution">
    <text evidence="5">The sequence shown here is derived from an EMBL/GenBank/DDBJ whole genome shotgun (WGS) entry which is preliminary data.</text>
</comment>
<dbReference type="GO" id="GO:0044281">
    <property type="term" value="P:small molecule metabolic process"/>
    <property type="evidence" value="ECO:0007669"/>
    <property type="project" value="UniProtKB-ARBA"/>
</dbReference>
<evidence type="ECO:0000256" key="2">
    <source>
        <dbReference type="ARBA" id="ARBA00022723"/>
    </source>
</evidence>
<keyword evidence="4" id="KW-0460">Magnesium</keyword>
<evidence type="ECO:0000256" key="3">
    <source>
        <dbReference type="ARBA" id="ARBA00022801"/>
    </source>
</evidence>
<dbReference type="OrthoDB" id="9807630at2"/>
<accession>A0A2T0BSB9</accession>
<dbReference type="Gene3D" id="3.40.50.1000">
    <property type="entry name" value="HAD superfamily/HAD-like"/>
    <property type="match status" value="1"/>
</dbReference>
<dbReference type="SUPFAM" id="SSF56784">
    <property type="entry name" value="HAD-like"/>
    <property type="match status" value="1"/>
</dbReference>
<comment type="cofactor">
    <cofactor evidence="1">
        <name>Mg(2+)</name>
        <dbReference type="ChEBI" id="CHEBI:18420"/>
    </cofactor>
</comment>
<dbReference type="InterPro" id="IPR036412">
    <property type="entry name" value="HAD-like_sf"/>
</dbReference>
<evidence type="ECO:0000313" key="6">
    <source>
        <dbReference type="Proteomes" id="UP000237798"/>
    </source>
</evidence>
<reference evidence="5 6" key="1">
    <citation type="submission" date="2018-03" db="EMBL/GenBank/DDBJ databases">
        <title>Genome sequence of Clostridium luticellarii DSM 29923.</title>
        <authorList>
            <person name="Poehlein A."/>
            <person name="Daniel R."/>
        </authorList>
    </citation>
    <scope>NUCLEOTIDE SEQUENCE [LARGE SCALE GENOMIC DNA]</scope>
    <source>
        <strain evidence="5 6">DSM 29923</strain>
    </source>
</reference>
<sequence>MKRFKCIMFDCMETIVDMTQLPEKSDYALWAFQGSRCEGHFKNFEEFYAYYKRADEHILSNIHQYREYDFEDIYVDIMKEKHFGEKESRELVEDLLENFWTSYRDKCYVKKEIKETISYLNREYVLGVVSNFKVKGGIEELLRYTGVRKYFSFVINSAEEGWRKPHPRIYASALTKAKFSSEDTLFIGDDFVNDYEGPRSSGIASILFNKGKSVKYSCRKINNFTELREIL</sequence>
<dbReference type="RefSeq" id="WP_106007773.1">
    <property type="nucleotide sequence ID" value="NZ_JALCPJ010000025.1"/>
</dbReference>
<dbReference type="AlphaFoldDB" id="A0A2T0BSB9"/>
<protein>
    <submittedName>
        <fullName evidence="5">Flavin mononucleotide phosphatase</fullName>
    </submittedName>
</protein>
<dbReference type="GO" id="GO:0046872">
    <property type="term" value="F:metal ion binding"/>
    <property type="evidence" value="ECO:0007669"/>
    <property type="project" value="UniProtKB-KW"/>
</dbReference>
<dbReference type="InterPro" id="IPR051400">
    <property type="entry name" value="HAD-like_hydrolase"/>
</dbReference>
<evidence type="ECO:0000313" key="5">
    <source>
        <dbReference type="EMBL" id="PRR86784.1"/>
    </source>
</evidence>
<keyword evidence="3" id="KW-0378">Hydrolase</keyword>
<keyword evidence="2" id="KW-0479">Metal-binding</keyword>
<dbReference type="GO" id="GO:0016791">
    <property type="term" value="F:phosphatase activity"/>
    <property type="evidence" value="ECO:0007669"/>
    <property type="project" value="TreeGrafter"/>
</dbReference>
<gene>
    <name evidence="5" type="ORF">CLLU_02680</name>
</gene>
<dbReference type="InterPro" id="IPR006439">
    <property type="entry name" value="HAD-SF_hydro_IA"/>
</dbReference>
<dbReference type="NCBIfam" id="TIGR01549">
    <property type="entry name" value="HAD-SF-IA-v1"/>
    <property type="match status" value="1"/>
</dbReference>
<dbReference type="InterPro" id="IPR023214">
    <property type="entry name" value="HAD_sf"/>
</dbReference>
<organism evidence="5 6">
    <name type="scientific">Clostridium luticellarii</name>
    <dbReference type="NCBI Taxonomy" id="1691940"/>
    <lineage>
        <taxon>Bacteria</taxon>
        <taxon>Bacillati</taxon>
        <taxon>Bacillota</taxon>
        <taxon>Clostridia</taxon>
        <taxon>Eubacteriales</taxon>
        <taxon>Clostridiaceae</taxon>
        <taxon>Clostridium</taxon>
    </lineage>
</organism>
<dbReference type="InterPro" id="IPR023198">
    <property type="entry name" value="PGP-like_dom2"/>
</dbReference>
<dbReference type="Proteomes" id="UP000237798">
    <property type="component" value="Unassembled WGS sequence"/>
</dbReference>
<dbReference type="PANTHER" id="PTHR46470">
    <property type="entry name" value="N-ACYLNEURAMINATE-9-PHOSPHATASE"/>
    <property type="match status" value="1"/>
</dbReference>
<dbReference type="Pfam" id="PF13419">
    <property type="entry name" value="HAD_2"/>
    <property type="match status" value="1"/>
</dbReference>
<dbReference type="InterPro" id="IPR041492">
    <property type="entry name" value="HAD_2"/>
</dbReference>
<name>A0A2T0BSB9_9CLOT</name>
<dbReference type="SFLD" id="SFLDG01129">
    <property type="entry name" value="C1.5:_HAD__Beta-PGM__Phosphata"/>
    <property type="match status" value="1"/>
</dbReference>
<evidence type="ECO:0000256" key="1">
    <source>
        <dbReference type="ARBA" id="ARBA00001946"/>
    </source>
</evidence>
<dbReference type="PANTHER" id="PTHR46470:SF2">
    <property type="entry name" value="GLYCERALDEHYDE 3-PHOSPHATE PHOSPHATASE"/>
    <property type="match status" value="1"/>
</dbReference>
<dbReference type="EMBL" id="PVXP01000002">
    <property type="protein sequence ID" value="PRR86784.1"/>
    <property type="molecule type" value="Genomic_DNA"/>
</dbReference>
<evidence type="ECO:0000256" key="4">
    <source>
        <dbReference type="ARBA" id="ARBA00022842"/>
    </source>
</evidence>
<dbReference type="SFLD" id="SFLDS00003">
    <property type="entry name" value="Haloacid_Dehalogenase"/>
    <property type="match status" value="1"/>
</dbReference>
<proteinExistence type="predicted"/>